<comment type="caution">
    <text evidence="2">The sequence shown here is derived from an EMBL/GenBank/DDBJ whole genome shotgun (WGS) entry which is preliminary data.</text>
</comment>
<dbReference type="Proteomes" id="UP000217473">
    <property type="component" value="Unassembled WGS sequence"/>
</dbReference>
<keyword evidence="5" id="KW-1185">Reference proteome</keyword>
<evidence type="ECO:0000313" key="4">
    <source>
        <dbReference type="Proteomes" id="UP000217473"/>
    </source>
</evidence>
<dbReference type="EMBL" id="MWUR01000029">
    <property type="protein sequence ID" value="PCF45951.1"/>
    <property type="molecule type" value="Genomic_DNA"/>
</dbReference>
<evidence type="ECO:0000256" key="1">
    <source>
        <dbReference type="SAM" id="Phobius"/>
    </source>
</evidence>
<gene>
    <name evidence="2" type="ORF">B5C07_12840</name>
    <name evidence="3" type="ORF">CDL68_12555</name>
</gene>
<reference evidence="3 5" key="2">
    <citation type="submission" date="2017-06" db="EMBL/GenBank/DDBJ databases">
        <title>Identification of a new gene, sdsY, involved in staphylococcal internalization in non-professional phagocytic cells (NPPCs).</title>
        <authorList>
            <person name="Maali Y."/>
            <person name="Martins-Simoes P."/>
            <person name="Trouillet-Assant S."/>
            <person name="Laurent F."/>
            <person name="Diot A."/>
            <person name="Verhoeven P."/>
            <person name="Bouvard D."/>
            <person name="Vandenesch F."/>
            <person name="Bes M."/>
        </authorList>
    </citation>
    <scope>NUCLEOTIDE SEQUENCE [LARGE SCALE GENOMIC DNA]</scope>
    <source>
        <strain evidence="3 5">Heidy</strain>
    </source>
</reference>
<reference evidence="2 4" key="1">
    <citation type="journal article" date="2017" name="PLoS ONE">
        <title>Development of a real-time PCR for detection of Staphylococcus pseudintermedius using a novel automated comparison of whole-genome sequences.</title>
        <authorList>
            <person name="Verstappen K.M."/>
            <person name="Huijbregts L."/>
            <person name="Spaninks M."/>
            <person name="Wagenaar J.A."/>
            <person name="Fluit A.C."/>
            <person name="Duim B."/>
        </authorList>
    </citation>
    <scope>NUCLEOTIDE SEQUENCE [LARGE SCALE GENOMIC DNA]</scope>
    <source>
        <strain evidence="2 4">15S02591-1</strain>
    </source>
</reference>
<evidence type="ECO:0000313" key="2">
    <source>
        <dbReference type="EMBL" id="PCF45951.1"/>
    </source>
</evidence>
<keyword evidence="1" id="KW-0472">Membrane</keyword>
<keyword evidence="1" id="KW-0812">Transmembrane</keyword>
<keyword evidence="1" id="KW-1133">Transmembrane helix</keyword>
<accession>A0AAX0QRN6</accession>
<name>A0AAX0QRN6_9STAP</name>
<sequence length="160" mass="18425">MKNTYNWIIWVILISSFLGIVNNGASVIAFAFSIVILTKYQLIEKDKKVIPHINNTSRKEKKSTNNQIQLENDKLSIKLFGVPDIDKRVTNSQESAYYSKIKNESEQVISAVSCYAGKKFHYKGSTNFYVKKDLNTHGILMDLCQEYGHRKKRILPRFAC</sequence>
<organism evidence="2 4">
    <name type="scientific">Staphylococcus delphini</name>
    <dbReference type="NCBI Taxonomy" id="53344"/>
    <lineage>
        <taxon>Bacteria</taxon>
        <taxon>Bacillati</taxon>
        <taxon>Bacillota</taxon>
        <taxon>Bacilli</taxon>
        <taxon>Bacillales</taxon>
        <taxon>Staphylococcaceae</taxon>
        <taxon>Staphylococcus</taxon>
        <taxon>Staphylococcus intermedius group</taxon>
    </lineage>
</organism>
<evidence type="ECO:0000313" key="3">
    <source>
        <dbReference type="EMBL" id="RIZ49035.1"/>
    </source>
</evidence>
<dbReference type="RefSeq" id="WP_096598719.1">
    <property type="nucleotide sequence ID" value="NZ_LR134263.1"/>
</dbReference>
<dbReference type="Proteomes" id="UP000266198">
    <property type="component" value="Unassembled WGS sequence"/>
</dbReference>
<evidence type="ECO:0000313" key="5">
    <source>
        <dbReference type="Proteomes" id="UP000266198"/>
    </source>
</evidence>
<feature type="transmembrane region" description="Helical" evidence="1">
    <location>
        <begin position="7"/>
        <end position="38"/>
    </location>
</feature>
<evidence type="ECO:0008006" key="6">
    <source>
        <dbReference type="Google" id="ProtNLM"/>
    </source>
</evidence>
<dbReference type="AlphaFoldDB" id="A0AAX0QRN6"/>
<protein>
    <recommendedName>
        <fullName evidence="6">Phage protein</fullName>
    </recommendedName>
</protein>
<proteinExistence type="predicted"/>
<dbReference type="EMBL" id="NIPK01000043">
    <property type="protein sequence ID" value="RIZ49035.1"/>
    <property type="molecule type" value="Genomic_DNA"/>
</dbReference>